<evidence type="ECO:0008006" key="14">
    <source>
        <dbReference type="Google" id="ProtNLM"/>
    </source>
</evidence>
<dbReference type="GO" id="GO:0007015">
    <property type="term" value="P:actin filament organization"/>
    <property type="evidence" value="ECO:0007669"/>
    <property type="project" value="TreeGrafter"/>
</dbReference>
<dbReference type="Gene3D" id="1.10.10.820">
    <property type="match status" value="1"/>
</dbReference>
<evidence type="ECO:0000259" key="9">
    <source>
        <dbReference type="PROSITE" id="PS50002"/>
    </source>
</evidence>
<evidence type="ECO:0000256" key="8">
    <source>
        <dbReference type="PROSITE-ProRule" id="PRU00782"/>
    </source>
</evidence>
<dbReference type="EMBL" id="JH767148">
    <property type="protein sequence ID" value="EQC36198.1"/>
    <property type="molecule type" value="Genomic_DNA"/>
</dbReference>
<evidence type="ECO:0000313" key="13">
    <source>
        <dbReference type="Proteomes" id="UP000030762"/>
    </source>
</evidence>
<dbReference type="Pfam" id="PF00063">
    <property type="entry name" value="Myosin_head"/>
    <property type="match status" value="1"/>
</dbReference>
<dbReference type="SUPFAM" id="SSF50044">
    <property type="entry name" value="SH3-domain"/>
    <property type="match status" value="1"/>
</dbReference>
<dbReference type="GeneID" id="19947035"/>
<sequence length="1351" mass="146096">MGDAAVRRRHVHRKARLSGDRGSWVASVVPVRTLAHNRIVHRLCLFNRGKRIFGAIVLAGNTKFEPDRFGSKRFQKKCCGHVVMAPMAETRWFYANDDDVIHGPATLELLRNLWLRGELQTDTIVWRLGLTEWLSIGELPSLLSCLNTKDAIHASLLKRSASLKPIAHGPRIVVPQRKAQSLVTTLVPTRSSNQDDDDDDIARSSPLLSAAASEVSVLCPGYIARSLCTARCPATPHAHSTPDGRSFTLDPVAQRLSLIASTQGPTYLWTQDAATGYVLRRVVDRPRPGIATVLGDGEHGIMEDVSVLDAKALVTDATLRRNVDDLATLAAYDTEPTVLHVLQKRFLEGRLHTWVGSSASMLVALHSFGAPPTPPSTTNASGIAPSLAAIAQAAFDALLQDARNQVIIVSGESGAGKTTAATRLLAALTKHHGSMGLGAHAALAAFGHAKTPRNDRSSRFAKLVTLHVDPSTRSVVGASTTCYLLEKARVVRQGTGDSNYLIFYQLLCSQRAADYGLTPFGVGDYAYLTHHVEVDRDTVAFGALDATLDALRAVEILDVDWLLGVVAAILHLGNLVFVSDNETGSNVANSAALLAAATHLRVPSDALRDALCVTVLTIGSKLERQCMPHGPERAASAAAAMAKALYVRLFEYIVTCCNASVGASPDALRLSVLDVVGFESLPLNGLNQLCINYTNEVFQQKMQSEILAADLALYAREGVAAPSMALHDHQIVLDLLDKKPDGILHLLEEQARVMRGSDARLAQQVRALGSPALVAQKSPMLFGVRHYAGVVTYSADGLTEGNKDTTAPSFADFFAQSTLPATFQALFQAAPARTRSPVADFRTQLAALRQDIALLHPRHVCCITPSRTRATATFEPLVVLDQLRAAGVLAAVNLSTTGLAYRVPHAAFFNLYQRLAPGARDCKALLRDLGLRSHAQLGASLVLYDASAYDHLELLRALHRTASVVQVQAVWRRRLAQQYVCAIRAAVKEPATAIEVLRPWQTLFPANLRQQPAPAKATPSEKSSPPVDVAVEPECDEDDENALKQQLTKAVEANDRAAVIGRSIALQKRFLKVHTGMFLPSQLPLLRAKADFANARFYGLSSSGAKEDLVDGMLKFSAKPLHTSLTQLPPAATRDAIRCFKAILGYMGLRRQGTPEELVNELIVKTIAQPELRAEVYAQILKQLTDVPSDSLRDKAWALLIVALAHVPPPPVQESYVAMFIQAHAPSAWVDHLFLMLHQRLVHGARRDVLVPDAIAALLDGFHGPSPSPHPSRLSISAGFLGSTPSTRVLYAFQGNADDATLTVNAGDEVVVLEGALGAPWWFVQFGHVGGYVPATYLALYTKQMQRALLV</sequence>
<keyword evidence="2 8" id="KW-0547">Nucleotide-binding</keyword>
<dbReference type="OMA" id="HENPEEC"/>
<dbReference type="PRINTS" id="PR00193">
    <property type="entry name" value="MYOSINHEAVY"/>
</dbReference>
<dbReference type="GO" id="GO:0016459">
    <property type="term" value="C:myosin complex"/>
    <property type="evidence" value="ECO:0007669"/>
    <property type="project" value="UniProtKB-KW"/>
</dbReference>
<dbReference type="SMART" id="SM00326">
    <property type="entry name" value="SH3"/>
    <property type="match status" value="1"/>
</dbReference>
<evidence type="ECO:0000256" key="2">
    <source>
        <dbReference type="ARBA" id="ARBA00022741"/>
    </source>
</evidence>
<dbReference type="OrthoDB" id="437889at2759"/>
<dbReference type="PROSITE" id="PS50002">
    <property type="entry name" value="SH3"/>
    <property type="match status" value="1"/>
</dbReference>
<evidence type="ECO:0000256" key="5">
    <source>
        <dbReference type="ARBA" id="ARBA00023175"/>
    </source>
</evidence>
<keyword evidence="6 8" id="KW-0009">Actin-binding</keyword>
<dbReference type="GO" id="GO:0005737">
    <property type="term" value="C:cytoplasm"/>
    <property type="evidence" value="ECO:0007669"/>
    <property type="project" value="TreeGrafter"/>
</dbReference>
<dbReference type="CDD" id="cd00124">
    <property type="entry name" value="MYSc"/>
    <property type="match status" value="1"/>
</dbReference>
<evidence type="ECO:0000259" key="10">
    <source>
        <dbReference type="PROSITE" id="PS51016"/>
    </source>
</evidence>
<dbReference type="Gene3D" id="3.40.850.10">
    <property type="entry name" value="Kinesin motor domain"/>
    <property type="match status" value="1"/>
</dbReference>
<dbReference type="VEuPathDB" id="FungiDB:SDRG_06308"/>
<dbReference type="InterPro" id="IPR025640">
    <property type="entry name" value="GYF_2"/>
</dbReference>
<dbReference type="RefSeq" id="XP_008610304.1">
    <property type="nucleotide sequence ID" value="XM_008612082.1"/>
</dbReference>
<dbReference type="InterPro" id="IPR027417">
    <property type="entry name" value="P-loop_NTPase"/>
</dbReference>
<keyword evidence="5 8" id="KW-0505">Motor protein</keyword>
<dbReference type="Pfam" id="PF14237">
    <property type="entry name" value="GYF_2"/>
    <property type="match status" value="1"/>
</dbReference>
<dbReference type="EMBL" id="JH767148">
    <property type="protein sequence ID" value="EQC36197.1"/>
    <property type="molecule type" value="Genomic_DNA"/>
</dbReference>
<dbReference type="SUPFAM" id="SSF52540">
    <property type="entry name" value="P-loop containing nucleoside triphosphate hydrolases"/>
    <property type="match status" value="1"/>
</dbReference>
<evidence type="ECO:0000256" key="7">
    <source>
        <dbReference type="PROSITE-ProRule" id="PRU00192"/>
    </source>
</evidence>
<proteinExistence type="inferred from homology"/>
<dbReference type="STRING" id="1156394.T0S0J5"/>
<dbReference type="Gene3D" id="1.20.120.720">
    <property type="entry name" value="Myosin VI head, motor domain, U50 subdomain"/>
    <property type="match status" value="1"/>
</dbReference>
<dbReference type="PANTHER" id="PTHR13140">
    <property type="entry name" value="MYOSIN"/>
    <property type="match status" value="1"/>
</dbReference>
<feature type="domain" description="SH3" evidence="9">
    <location>
        <begin position="1282"/>
        <end position="1343"/>
    </location>
</feature>
<dbReference type="InParanoid" id="T0S0J5"/>
<dbReference type="Gene3D" id="1.25.40.530">
    <property type="entry name" value="MyTH4 domain"/>
    <property type="match status" value="1"/>
</dbReference>
<keyword evidence="13" id="KW-1185">Reference proteome</keyword>
<dbReference type="GO" id="GO:0005524">
    <property type="term" value="F:ATP binding"/>
    <property type="evidence" value="ECO:0007669"/>
    <property type="project" value="UniProtKB-UniRule"/>
</dbReference>
<feature type="region of interest" description="Actin-binding" evidence="8">
    <location>
        <begin position="845"/>
        <end position="867"/>
    </location>
</feature>
<feature type="domain" description="MyTH4" evidence="10">
    <location>
        <begin position="1116"/>
        <end position="1259"/>
    </location>
</feature>
<dbReference type="GO" id="GO:0000146">
    <property type="term" value="F:microfilament motor activity"/>
    <property type="evidence" value="ECO:0007669"/>
    <property type="project" value="TreeGrafter"/>
</dbReference>
<dbReference type="PANTHER" id="PTHR13140:SF706">
    <property type="entry name" value="DILUTE CLASS UNCONVENTIONAL MYOSIN, ISOFORM C"/>
    <property type="match status" value="1"/>
</dbReference>
<dbReference type="InterPro" id="IPR036028">
    <property type="entry name" value="SH3-like_dom_sf"/>
</dbReference>
<dbReference type="eggNOG" id="KOG0160">
    <property type="taxonomic scope" value="Eukaryota"/>
</dbReference>
<dbReference type="eggNOG" id="KOG4229">
    <property type="taxonomic scope" value="Eukaryota"/>
</dbReference>
<dbReference type="PROSITE" id="PS51456">
    <property type="entry name" value="MYOSIN_MOTOR"/>
    <property type="match status" value="1"/>
</dbReference>
<name>T0S0J5_SAPDV</name>
<reference evidence="12 13" key="1">
    <citation type="submission" date="2012-04" db="EMBL/GenBank/DDBJ databases">
        <title>The Genome Sequence of Saprolegnia declina VS20.</title>
        <authorList>
            <consortium name="The Broad Institute Genome Sequencing Platform"/>
            <person name="Russ C."/>
            <person name="Nusbaum C."/>
            <person name="Tyler B."/>
            <person name="van West P."/>
            <person name="Dieguez-Uribeondo J."/>
            <person name="de Bruijn I."/>
            <person name="Tripathy S."/>
            <person name="Jiang R."/>
            <person name="Young S.K."/>
            <person name="Zeng Q."/>
            <person name="Gargeya S."/>
            <person name="Fitzgerald M."/>
            <person name="Haas B."/>
            <person name="Abouelleil A."/>
            <person name="Alvarado L."/>
            <person name="Arachchi H.M."/>
            <person name="Berlin A."/>
            <person name="Chapman S.B."/>
            <person name="Goldberg J."/>
            <person name="Griggs A."/>
            <person name="Gujja S."/>
            <person name="Hansen M."/>
            <person name="Howarth C."/>
            <person name="Imamovic A."/>
            <person name="Larimer J."/>
            <person name="McCowen C."/>
            <person name="Montmayeur A."/>
            <person name="Murphy C."/>
            <person name="Neiman D."/>
            <person name="Pearson M."/>
            <person name="Priest M."/>
            <person name="Roberts A."/>
            <person name="Saif S."/>
            <person name="Shea T."/>
            <person name="Sisk P."/>
            <person name="Sykes S."/>
            <person name="Wortman J."/>
            <person name="Nusbaum C."/>
            <person name="Birren B."/>
        </authorList>
    </citation>
    <scope>NUCLEOTIDE SEQUENCE [LARGE SCALE GENOMIC DNA]</scope>
    <source>
        <strain evidence="12 13">VS20</strain>
    </source>
</reference>
<dbReference type="GO" id="GO:0016020">
    <property type="term" value="C:membrane"/>
    <property type="evidence" value="ECO:0007669"/>
    <property type="project" value="TreeGrafter"/>
</dbReference>
<dbReference type="SMART" id="SM00139">
    <property type="entry name" value="MyTH4"/>
    <property type="match status" value="1"/>
</dbReference>
<evidence type="ECO:0000256" key="6">
    <source>
        <dbReference type="ARBA" id="ARBA00023203"/>
    </source>
</evidence>
<dbReference type="InterPro" id="IPR038185">
    <property type="entry name" value="MyTH4_dom_sf"/>
</dbReference>
<dbReference type="InterPro" id="IPR036961">
    <property type="entry name" value="Kinesin_motor_dom_sf"/>
</dbReference>
<dbReference type="Gene3D" id="1.20.58.530">
    <property type="match status" value="1"/>
</dbReference>
<evidence type="ECO:0000256" key="3">
    <source>
        <dbReference type="ARBA" id="ARBA00022840"/>
    </source>
</evidence>
<feature type="binding site" evidence="8">
    <location>
        <begin position="411"/>
        <end position="418"/>
    </location>
    <ligand>
        <name>ATP</name>
        <dbReference type="ChEBI" id="CHEBI:30616"/>
    </ligand>
</feature>
<accession>T0S0J5</accession>
<dbReference type="Pfam" id="PF00784">
    <property type="entry name" value="MyTH4"/>
    <property type="match status" value="1"/>
</dbReference>
<evidence type="ECO:0000256" key="4">
    <source>
        <dbReference type="ARBA" id="ARBA00023123"/>
    </source>
</evidence>
<dbReference type="GO" id="GO:0051015">
    <property type="term" value="F:actin filament binding"/>
    <property type="evidence" value="ECO:0007669"/>
    <property type="project" value="TreeGrafter"/>
</dbReference>
<dbReference type="Proteomes" id="UP000030762">
    <property type="component" value="Unassembled WGS sequence"/>
</dbReference>
<protein>
    <recommendedName>
        <fullName evidence="14">SH3 domain-containing protein</fullName>
    </recommendedName>
</protein>
<dbReference type="PROSITE" id="PS51016">
    <property type="entry name" value="MYTH4"/>
    <property type="match status" value="1"/>
</dbReference>
<comment type="similarity">
    <text evidence="8">Belongs to the TRAFAC class myosin-kinesin ATPase superfamily. Myosin family.</text>
</comment>
<evidence type="ECO:0000259" key="11">
    <source>
        <dbReference type="PROSITE" id="PS51456"/>
    </source>
</evidence>
<keyword evidence="4 8" id="KW-0518">Myosin</keyword>
<evidence type="ECO:0000313" key="12">
    <source>
        <dbReference type="EMBL" id="EQC36197.1"/>
    </source>
</evidence>
<gene>
    <name evidence="12" type="ORF">SDRG_06308</name>
</gene>
<feature type="domain" description="Myosin motor" evidence="11">
    <location>
        <begin position="322"/>
        <end position="957"/>
    </location>
</feature>
<organism evidence="12 13">
    <name type="scientific">Saprolegnia diclina (strain VS20)</name>
    <dbReference type="NCBI Taxonomy" id="1156394"/>
    <lineage>
        <taxon>Eukaryota</taxon>
        <taxon>Sar</taxon>
        <taxon>Stramenopiles</taxon>
        <taxon>Oomycota</taxon>
        <taxon>Saprolegniomycetes</taxon>
        <taxon>Saprolegniales</taxon>
        <taxon>Saprolegniaceae</taxon>
        <taxon>Saprolegnia</taxon>
    </lineage>
</organism>
<dbReference type="InterPro" id="IPR001609">
    <property type="entry name" value="Myosin_head_motor_dom-like"/>
</dbReference>
<dbReference type="RefSeq" id="XP_008610303.1">
    <property type="nucleotide sequence ID" value="XM_008612081.1"/>
</dbReference>
<keyword evidence="1 7" id="KW-0728">SH3 domain</keyword>
<dbReference type="Gene3D" id="2.30.30.40">
    <property type="entry name" value="SH3 Domains"/>
    <property type="match status" value="1"/>
</dbReference>
<dbReference type="InterPro" id="IPR001452">
    <property type="entry name" value="SH3_domain"/>
</dbReference>
<evidence type="ECO:0000256" key="1">
    <source>
        <dbReference type="ARBA" id="ARBA00022443"/>
    </source>
</evidence>
<dbReference type="InterPro" id="IPR000857">
    <property type="entry name" value="MyTH4_dom"/>
</dbReference>
<dbReference type="SMART" id="SM00242">
    <property type="entry name" value="MYSc"/>
    <property type="match status" value="1"/>
</dbReference>
<keyword evidence="3 8" id="KW-0067">ATP-binding</keyword>